<keyword evidence="1" id="KW-0812">Transmembrane</keyword>
<proteinExistence type="predicted"/>
<comment type="caution">
    <text evidence="2">The sequence shown here is derived from an EMBL/GenBank/DDBJ whole genome shotgun (WGS) entry which is preliminary data.</text>
</comment>
<dbReference type="AlphaFoldDB" id="A0A0V1DMH3"/>
<evidence type="ECO:0000313" key="3">
    <source>
        <dbReference type="Proteomes" id="UP000054632"/>
    </source>
</evidence>
<feature type="transmembrane region" description="Helical" evidence="1">
    <location>
        <begin position="6"/>
        <end position="24"/>
    </location>
</feature>
<protein>
    <submittedName>
        <fullName evidence="2">Uncharacterized protein</fullName>
    </submittedName>
</protein>
<organism evidence="2 3">
    <name type="scientific">Trichinella pseudospiralis</name>
    <name type="common">Parasitic roundworm</name>
    <dbReference type="NCBI Taxonomy" id="6337"/>
    <lineage>
        <taxon>Eukaryota</taxon>
        <taxon>Metazoa</taxon>
        <taxon>Ecdysozoa</taxon>
        <taxon>Nematoda</taxon>
        <taxon>Enoplea</taxon>
        <taxon>Dorylaimia</taxon>
        <taxon>Trichinellida</taxon>
        <taxon>Trichinellidae</taxon>
        <taxon>Trichinella</taxon>
    </lineage>
</organism>
<gene>
    <name evidence="2" type="ORF">T4A_3737</name>
</gene>
<name>A0A0V1DMH3_TRIPS</name>
<keyword evidence="1" id="KW-0472">Membrane</keyword>
<keyword evidence="1" id="KW-1133">Transmembrane helix</keyword>
<accession>A0A0V1DMH3</accession>
<dbReference type="EMBL" id="JYDR01002165">
    <property type="protein sequence ID" value="KRY62520.1"/>
    <property type="molecule type" value="Genomic_DNA"/>
</dbReference>
<sequence length="38" mass="4290">MKCPDTELSVVILLSFYLMVVRILPLRVCDLMLIAGHS</sequence>
<dbReference type="Proteomes" id="UP000054632">
    <property type="component" value="Unassembled WGS sequence"/>
</dbReference>
<evidence type="ECO:0000313" key="2">
    <source>
        <dbReference type="EMBL" id="KRY62520.1"/>
    </source>
</evidence>
<evidence type="ECO:0000256" key="1">
    <source>
        <dbReference type="SAM" id="Phobius"/>
    </source>
</evidence>
<reference evidence="2 3" key="1">
    <citation type="submission" date="2015-01" db="EMBL/GenBank/DDBJ databases">
        <title>Evolution of Trichinella species and genotypes.</title>
        <authorList>
            <person name="Korhonen P.K."/>
            <person name="Edoardo P."/>
            <person name="Giuseppe L.R."/>
            <person name="Gasser R.B."/>
        </authorList>
    </citation>
    <scope>NUCLEOTIDE SEQUENCE [LARGE SCALE GENOMIC DNA]</scope>
    <source>
        <strain evidence="2">ISS13</strain>
    </source>
</reference>